<reference evidence="1 2" key="1">
    <citation type="journal article" date="2012" name="J. Bacteriol.">
        <title>Genome sequence of Mycobacterium hassiacum DSM 44199, a rare source of heat-stable mycobacterial proteins.</title>
        <authorList>
            <person name="Tiago I."/>
            <person name="Maranha A."/>
            <person name="Mendes V."/>
            <person name="Alarico S."/>
            <person name="Moynihan P.J."/>
            <person name="Clarke A.J."/>
            <person name="Macedo-Ribeiro S."/>
            <person name="Pereira P.J."/>
            <person name="Empadinhas N."/>
        </authorList>
    </citation>
    <scope>NUCLEOTIDE SEQUENCE [LARGE SCALE GENOMIC DNA]</scope>
    <source>
        <strain evidence="2">DSM 44199 / CIP 105218 / JCM 12690 / 3849</strain>
    </source>
</reference>
<protein>
    <submittedName>
        <fullName evidence="1">Uncharacterized protein</fullName>
    </submittedName>
</protein>
<dbReference type="RefSeq" id="WP_005624264.1">
    <property type="nucleotide sequence ID" value="NZ_AMRA01000015.1"/>
</dbReference>
<sequence>MRIQAGAAASLAAVSVLAAALCGSVPAAADSAESQIRALLDGMNRSYNRGDFDSFAAHVCSELLRADGYRAGWYRSRRADGPTSITVNTVRVDGDGAFASVRFEAADHVRTLDVEFVREDGARGPEWKACRYHPAQAV</sequence>
<dbReference type="PATRIC" id="fig|1122247.3.peg.509"/>
<dbReference type="InterPro" id="IPR032710">
    <property type="entry name" value="NTF2-like_dom_sf"/>
</dbReference>
<dbReference type="STRING" id="1122247.GCA_000379865_01977"/>
<dbReference type="Proteomes" id="UP000006265">
    <property type="component" value="Unassembled WGS sequence"/>
</dbReference>
<comment type="caution">
    <text evidence="1">The sequence shown here is derived from an EMBL/GenBank/DDBJ whole genome shotgun (WGS) entry which is preliminary data.</text>
</comment>
<evidence type="ECO:0000313" key="1">
    <source>
        <dbReference type="EMBL" id="EKF25420.1"/>
    </source>
</evidence>
<dbReference type="Gene3D" id="3.10.450.50">
    <property type="match status" value="1"/>
</dbReference>
<evidence type="ECO:0000313" key="2">
    <source>
        <dbReference type="Proteomes" id="UP000006265"/>
    </source>
</evidence>
<dbReference type="eggNOG" id="ENOG50323UF">
    <property type="taxonomic scope" value="Bacteria"/>
</dbReference>
<dbReference type="AlphaFoldDB" id="K5BCQ7"/>
<proteinExistence type="predicted"/>
<accession>K5BCQ7</accession>
<dbReference type="OrthoDB" id="4627718at2"/>
<dbReference type="SUPFAM" id="SSF54427">
    <property type="entry name" value="NTF2-like"/>
    <property type="match status" value="1"/>
</dbReference>
<keyword evidence="2" id="KW-1185">Reference proteome</keyword>
<organism evidence="1 2">
    <name type="scientific">Mycolicibacterium hassiacum (strain DSM 44199 / CIP 105218 / JCM 12690 / 3849)</name>
    <name type="common">Mycobacterium hassiacum</name>
    <dbReference type="NCBI Taxonomy" id="1122247"/>
    <lineage>
        <taxon>Bacteria</taxon>
        <taxon>Bacillati</taxon>
        <taxon>Actinomycetota</taxon>
        <taxon>Actinomycetes</taxon>
        <taxon>Mycobacteriales</taxon>
        <taxon>Mycobacteriaceae</taxon>
        <taxon>Mycolicibacterium</taxon>
    </lineage>
</organism>
<gene>
    <name evidence="1" type="ORF">C731_0533</name>
</gene>
<dbReference type="EMBL" id="AMRA01000015">
    <property type="protein sequence ID" value="EKF25420.1"/>
    <property type="molecule type" value="Genomic_DNA"/>
</dbReference>
<name>K5BCQ7_MYCHD</name>